<organism evidence="1">
    <name type="scientific">Solanum chacoense</name>
    <name type="common">Chaco potato</name>
    <dbReference type="NCBI Taxonomy" id="4108"/>
    <lineage>
        <taxon>Eukaryota</taxon>
        <taxon>Viridiplantae</taxon>
        <taxon>Streptophyta</taxon>
        <taxon>Embryophyta</taxon>
        <taxon>Tracheophyta</taxon>
        <taxon>Spermatophyta</taxon>
        <taxon>Magnoliopsida</taxon>
        <taxon>eudicotyledons</taxon>
        <taxon>Gunneridae</taxon>
        <taxon>Pentapetalae</taxon>
        <taxon>asterids</taxon>
        <taxon>lamiids</taxon>
        <taxon>Solanales</taxon>
        <taxon>Solanaceae</taxon>
        <taxon>Solanoideae</taxon>
        <taxon>Solaneae</taxon>
        <taxon>Solanum</taxon>
    </lineage>
</organism>
<reference evidence="1" key="1">
    <citation type="submission" date="2015-12" db="EMBL/GenBank/DDBJ databases">
        <title>Gene expression during late stages of embryo sac development: a critical building block for successful pollen-pistil interactions.</title>
        <authorList>
            <person name="Liu Y."/>
            <person name="Joly V."/>
            <person name="Sabar M."/>
            <person name="Matton D.P."/>
        </authorList>
    </citation>
    <scope>NUCLEOTIDE SEQUENCE</scope>
</reference>
<sequence>MSYISNLRINLTKQSVVCCTHQVSKINVVQVCIIPTIVPPLTFRQSSQPIGDPHDIAASDRLQKFLNMCLTLI</sequence>
<dbReference type="EMBL" id="GEDG01036481">
    <property type="protein sequence ID" value="JAP08676.1"/>
    <property type="molecule type" value="Transcribed_RNA"/>
</dbReference>
<dbReference type="AlphaFoldDB" id="A0A0V0GKE9"/>
<accession>A0A0V0GKE9</accession>
<proteinExistence type="predicted"/>
<name>A0A0V0GKE9_SOLCH</name>
<protein>
    <submittedName>
        <fullName evidence="1">Putative ovule protein</fullName>
    </submittedName>
</protein>
<evidence type="ECO:0000313" key="1">
    <source>
        <dbReference type="EMBL" id="JAP08676.1"/>
    </source>
</evidence>